<feature type="transmembrane region" description="Helical" evidence="6">
    <location>
        <begin position="125"/>
        <end position="144"/>
    </location>
</feature>
<feature type="transmembrane region" description="Helical" evidence="6">
    <location>
        <begin position="185"/>
        <end position="209"/>
    </location>
</feature>
<evidence type="ECO:0000256" key="1">
    <source>
        <dbReference type="ARBA" id="ARBA00004127"/>
    </source>
</evidence>
<feature type="transmembrane region" description="Helical" evidence="6">
    <location>
        <begin position="321"/>
        <end position="344"/>
    </location>
</feature>
<reference evidence="8 9" key="1">
    <citation type="submission" date="2024-10" db="EMBL/GenBank/DDBJ databases">
        <title>Updated reference genomes for cyclostephanoid diatoms.</title>
        <authorList>
            <person name="Roberts W.R."/>
            <person name="Alverson A.J."/>
        </authorList>
    </citation>
    <scope>NUCLEOTIDE SEQUENCE [LARGE SCALE GENOMIC DNA]</scope>
    <source>
        <strain evidence="8 9">AJA010-31</strain>
    </source>
</reference>
<dbReference type="InterPro" id="IPR051068">
    <property type="entry name" value="MFS_Domain-Containing_Protein"/>
</dbReference>
<dbReference type="PROSITE" id="PS50850">
    <property type="entry name" value="MFS"/>
    <property type="match status" value="1"/>
</dbReference>
<comment type="subcellular location">
    <subcellularLocation>
        <location evidence="1">Endomembrane system</location>
        <topology evidence="1">Multi-pass membrane protein</topology>
    </subcellularLocation>
</comment>
<protein>
    <recommendedName>
        <fullName evidence="7">Major facilitator superfamily (MFS) profile domain-containing protein</fullName>
    </recommendedName>
</protein>
<feature type="transmembrane region" description="Helical" evidence="6">
    <location>
        <begin position="150"/>
        <end position="173"/>
    </location>
</feature>
<feature type="transmembrane region" description="Helical" evidence="6">
    <location>
        <begin position="94"/>
        <end position="113"/>
    </location>
</feature>
<dbReference type="SUPFAM" id="SSF103473">
    <property type="entry name" value="MFS general substrate transporter"/>
    <property type="match status" value="1"/>
</dbReference>
<evidence type="ECO:0000313" key="8">
    <source>
        <dbReference type="EMBL" id="KAL3786901.1"/>
    </source>
</evidence>
<keyword evidence="5 6" id="KW-0472">Membrane</keyword>
<evidence type="ECO:0000256" key="5">
    <source>
        <dbReference type="ARBA" id="ARBA00023136"/>
    </source>
</evidence>
<keyword evidence="9" id="KW-1185">Reference proteome</keyword>
<dbReference type="Pfam" id="PF07690">
    <property type="entry name" value="MFS_1"/>
    <property type="match status" value="1"/>
</dbReference>
<sequence>MFNAEINNSTNTTGPAPIVDISNLDKVESNYISMETDQHNPTSEATSVMTASGLADPLGFFIVCCVVLIGDMNRGVLFPIMWPLVEELGGNAVWLGYAVGAFSFGRIIASPTLGKMSIDYGYSRTLVISTTIIICGSLLFASVYRVGSLYFLIFSQIILGIGSGTLGVTRAYVAEISATRERTKYIALQTAVQYGGFTVTPIFGSFFMWALEDKRYEVGFFVFDQYSAAAYFMGGLGTITLFLLLTKFQARYRTKPAAKKKSSRTAERDEVADRMTFAGVTVYTAALLGCMLLNVSTKGSIGAFETMGISFAESHFGLEPALAGLIVSVNGMIGVAALLSMGWLGKFFTDVQMILGGIIVCALGIISFAPLDAVEDGGSNSILHYCLGIFMIYAIGYPIGHTAVIGLFSKVVGRRPQGTLQGYFASAGSLARILFPIMSGYIIMLDSINTVMVVLFVNLIIANCFVAMNSRTLEALSV</sequence>
<feature type="transmembrane region" description="Helical" evidence="6">
    <location>
        <begin position="351"/>
        <end position="370"/>
    </location>
</feature>
<evidence type="ECO:0000256" key="3">
    <source>
        <dbReference type="ARBA" id="ARBA00022692"/>
    </source>
</evidence>
<dbReference type="EMBL" id="JALLPJ020000631">
    <property type="protein sequence ID" value="KAL3786901.1"/>
    <property type="molecule type" value="Genomic_DNA"/>
</dbReference>
<dbReference type="Gene3D" id="1.20.1250.20">
    <property type="entry name" value="MFS general substrate transporter like domains"/>
    <property type="match status" value="1"/>
</dbReference>
<dbReference type="InterPro" id="IPR036259">
    <property type="entry name" value="MFS_trans_sf"/>
</dbReference>
<evidence type="ECO:0000313" key="9">
    <source>
        <dbReference type="Proteomes" id="UP001530400"/>
    </source>
</evidence>
<dbReference type="GO" id="GO:0012505">
    <property type="term" value="C:endomembrane system"/>
    <property type="evidence" value="ECO:0007669"/>
    <property type="project" value="UniProtKB-SubCell"/>
</dbReference>
<dbReference type="InterPro" id="IPR020846">
    <property type="entry name" value="MFS_dom"/>
</dbReference>
<feature type="transmembrane region" description="Helical" evidence="6">
    <location>
        <begin position="229"/>
        <end position="250"/>
    </location>
</feature>
<keyword evidence="2" id="KW-0813">Transport</keyword>
<comment type="caution">
    <text evidence="8">The sequence shown here is derived from an EMBL/GenBank/DDBJ whole genome shotgun (WGS) entry which is preliminary data.</text>
</comment>
<feature type="transmembrane region" description="Helical" evidence="6">
    <location>
        <begin position="382"/>
        <end position="408"/>
    </location>
</feature>
<dbReference type="PANTHER" id="PTHR23510:SF3">
    <property type="entry name" value="MAJOR FACILITATOR SUPERFAMILY DOMAIN-CONTAINING PROTEIN 8"/>
    <property type="match status" value="1"/>
</dbReference>
<dbReference type="AlphaFoldDB" id="A0ABD3PHY1"/>
<dbReference type="PANTHER" id="PTHR23510">
    <property type="entry name" value="INNER MEMBRANE TRANSPORT PROTEIN YAJR"/>
    <property type="match status" value="1"/>
</dbReference>
<feature type="transmembrane region" description="Helical" evidence="6">
    <location>
        <begin position="271"/>
        <end position="295"/>
    </location>
</feature>
<dbReference type="InterPro" id="IPR011701">
    <property type="entry name" value="MFS"/>
</dbReference>
<accession>A0ABD3PHY1</accession>
<feature type="domain" description="Major facilitator superfamily (MFS) profile" evidence="7">
    <location>
        <begin position="59"/>
        <end position="474"/>
    </location>
</feature>
<gene>
    <name evidence="8" type="ORF">ACHAWO_011188</name>
</gene>
<feature type="transmembrane region" description="Helical" evidence="6">
    <location>
        <begin position="58"/>
        <end position="82"/>
    </location>
</feature>
<name>A0ABD3PHY1_9STRA</name>
<dbReference type="Proteomes" id="UP001530400">
    <property type="component" value="Unassembled WGS sequence"/>
</dbReference>
<evidence type="ECO:0000256" key="4">
    <source>
        <dbReference type="ARBA" id="ARBA00022989"/>
    </source>
</evidence>
<evidence type="ECO:0000259" key="7">
    <source>
        <dbReference type="PROSITE" id="PS50850"/>
    </source>
</evidence>
<keyword evidence="4 6" id="KW-1133">Transmembrane helix</keyword>
<feature type="transmembrane region" description="Helical" evidence="6">
    <location>
        <begin position="450"/>
        <end position="468"/>
    </location>
</feature>
<feature type="transmembrane region" description="Helical" evidence="6">
    <location>
        <begin position="420"/>
        <end position="444"/>
    </location>
</feature>
<evidence type="ECO:0000256" key="2">
    <source>
        <dbReference type="ARBA" id="ARBA00022448"/>
    </source>
</evidence>
<evidence type="ECO:0000256" key="6">
    <source>
        <dbReference type="SAM" id="Phobius"/>
    </source>
</evidence>
<keyword evidence="3 6" id="KW-0812">Transmembrane</keyword>
<organism evidence="8 9">
    <name type="scientific">Cyclotella atomus</name>
    <dbReference type="NCBI Taxonomy" id="382360"/>
    <lineage>
        <taxon>Eukaryota</taxon>
        <taxon>Sar</taxon>
        <taxon>Stramenopiles</taxon>
        <taxon>Ochrophyta</taxon>
        <taxon>Bacillariophyta</taxon>
        <taxon>Coscinodiscophyceae</taxon>
        <taxon>Thalassiosirophycidae</taxon>
        <taxon>Stephanodiscales</taxon>
        <taxon>Stephanodiscaceae</taxon>
        <taxon>Cyclotella</taxon>
    </lineage>
</organism>
<proteinExistence type="predicted"/>